<organism evidence="1">
    <name type="scientific">marine sediment metagenome</name>
    <dbReference type="NCBI Taxonomy" id="412755"/>
    <lineage>
        <taxon>unclassified sequences</taxon>
        <taxon>metagenomes</taxon>
        <taxon>ecological metagenomes</taxon>
    </lineage>
</organism>
<gene>
    <name evidence="1" type="ORF">S01H4_33881</name>
</gene>
<name>X1AKL5_9ZZZZ</name>
<dbReference type="InterPro" id="IPR029044">
    <property type="entry name" value="Nucleotide-diphossugar_trans"/>
</dbReference>
<dbReference type="AlphaFoldDB" id="X1AKL5"/>
<evidence type="ECO:0008006" key="2">
    <source>
        <dbReference type="Google" id="ProtNLM"/>
    </source>
</evidence>
<dbReference type="EMBL" id="BART01017877">
    <property type="protein sequence ID" value="GAG83100.1"/>
    <property type="molecule type" value="Genomic_DNA"/>
</dbReference>
<comment type="caution">
    <text evidence="1">The sequence shown here is derived from an EMBL/GenBank/DDBJ whole genome shotgun (WGS) entry which is preliminary data.</text>
</comment>
<accession>X1AKL5</accession>
<reference evidence="1" key="1">
    <citation type="journal article" date="2014" name="Front. Microbiol.">
        <title>High frequency of phylogenetically diverse reductive dehalogenase-homologous genes in deep subseafloor sedimentary metagenomes.</title>
        <authorList>
            <person name="Kawai M."/>
            <person name="Futagami T."/>
            <person name="Toyoda A."/>
            <person name="Takaki Y."/>
            <person name="Nishi S."/>
            <person name="Hori S."/>
            <person name="Arai W."/>
            <person name="Tsubouchi T."/>
            <person name="Morono Y."/>
            <person name="Uchiyama I."/>
            <person name="Ito T."/>
            <person name="Fujiyama A."/>
            <person name="Inagaki F."/>
            <person name="Takami H."/>
        </authorList>
    </citation>
    <scope>NUCLEOTIDE SEQUENCE</scope>
    <source>
        <strain evidence="1">Expedition CK06-06</strain>
    </source>
</reference>
<proteinExistence type="predicted"/>
<sequence length="172" mass="19707">HVANMPIIQDYKITWVENREFHRGNGLSVLLTQDYVGDRFLLSMVDHIYDSNLFFNLLFCSGDLVCVIDSQPRFADLGDATKVLVQDGKIEKIGKGLAEFNGLDCGMFLCSRKIFPILEETIGEGKEEWDDAKEKFAERFKLDLFDIRGALWLDVDTPEDAAKARKLLRKRE</sequence>
<evidence type="ECO:0000313" key="1">
    <source>
        <dbReference type="EMBL" id="GAG83100.1"/>
    </source>
</evidence>
<dbReference type="SUPFAM" id="SSF53448">
    <property type="entry name" value="Nucleotide-diphospho-sugar transferases"/>
    <property type="match status" value="1"/>
</dbReference>
<feature type="non-terminal residue" evidence="1">
    <location>
        <position position="1"/>
    </location>
</feature>
<protein>
    <recommendedName>
        <fullName evidence="2">MobA-like NTP transferase domain-containing protein</fullName>
    </recommendedName>
</protein>
<dbReference type="Gene3D" id="3.90.550.10">
    <property type="entry name" value="Spore Coat Polysaccharide Biosynthesis Protein SpsA, Chain A"/>
    <property type="match status" value="1"/>
</dbReference>